<protein>
    <submittedName>
        <fullName evidence="2">Uncharacterized protein</fullName>
    </submittedName>
</protein>
<sequence length="84" mass="9285">MAAILVVIWVVNALLWVWQLGIVQCILVGHQHCAGLSPRCPKTKSEAAWLSDMQFVSLNKHFLGGTSIQLGPQLGASRRTLQYK</sequence>
<organism evidence="2 3">
    <name type="scientific">Eleutherodactylus coqui</name>
    <name type="common">Puerto Rican coqui</name>
    <dbReference type="NCBI Taxonomy" id="57060"/>
    <lineage>
        <taxon>Eukaryota</taxon>
        <taxon>Metazoa</taxon>
        <taxon>Chordata</taxon>
        <taxon>Craniata</taxon>
        <taxon>Vertebrata</taxon>
        <taxon>Euteleostomi</taxon>
        <taxon>Amphibia</taxon>
        <taxon>Batrachia</taxon>
        <taxon>Anura</taxon>
        <taxon>Neobatrachia</taxon>
        <taxon>Hyloidea</taxon>
        <taxon>Eleutherodactylidae</taxon>
        <taxon>Eleutherodactylinae</taxon>
        <taxon>Eleutherodactylus</taxon>
        <taxon>Eleutherodactylus</taxon>
    </lineage>
</organism>
<keyword evidence="1" id="KW-0812">Transmembrane</keyword>
<dbReference type="AlphaFoldDB" id="A0A8J6ELE9"/>
<evidence type="ECO:0000313" key="3">
    <source>
        <dbReference type="Proteomes" id="UP000770717"/>
    </source>
</evidence>
<keyword evidence="1" id="KW-1133">Transmembrane helix</keyword>
<evidence type="ECO:0000313" key="2">
    <source>
        <dbReference type="EMBL" id="KAG9471075.1"/>
    </source>
</evidence>
<comment type="caution">
    <text evidence="2">The sequence shown here is derived from an EMBL/GenBank/DDBJ whole genome shotgun (WGS) entry which is preliminary data.</text>
</comment>
<accession>A0A8J6ELE9</accession>
<keyword evidence="3" id="KW-1185">Reference proteome</keyword>
<proteinExistence type="predicted"/>
<reference evidence="2" key="1">
    <citation type="thesis" date="2020" institute="ProQuest LLC" country="789 East Eisenhower Parkway, Ann Arbor, MI, USA">
        <title>Comparative Genomics and Chromosome Evolution.</title>
        <authorList>
            <person name="Mudd A.B."/>
        </authorList>
    </citation>
    <scope>NUCLEOTIDE SEQUENCE</scope>
    <source>
        <strain evidence="2">HN-11 Male</strain>
        <tissue evidence="2">Kidney and liver</tissue>
    </source>
</reference>
<evidence type="ECO:0000256" key="1">
    <source>
        <dbReference type="SAM" id="Phobius"/>
    </source>
</evidence>
<dbReference type="EMBL" id="WNTK01000190">
    <property type="protein sequence ID" value="KAG9471075.1"/>
    <property type="molecule type" value="Genomic_DNA"/>
</dbReference>
<keyword evidence="1" id="KW-0472">Membrane</keyword>
<feature type="transmembrane region" description="Helical" evidence="1">
    <location>
        <begin position="6"/>
        <end position="29"/>
    </location>
</feature>
<name>A0A8J6ELE9_ELECQ</name>
<gene>
    <name evidence="2" type="ORF">GDO78_015995</name>
</gene>
<dbReference type="Proteomes" id="UP000770717">
    <property type="component" value="Unassembled WGS sequence"/>
</dbReference>